<keyword evidence="6 17" id="KW-0732">Signal</keyword>
<evidence type="ECO:0000256" key="16">
    <source>
        <dbReference type="SAM" id="Phobius"/>
    </source>
</evidence>
<dbReference type="GO" id="GO:0005319">
    <property type="term" value="F:lipid transporter activity"/>
    <property type="evidence" value="ECO:0007669"/>
    <property type="project" value="InterPro"/>
</dbReference>
<evidence type="ECO:0000256" key="17">
    <source>
        <dbReference type="SAM" id="SignalP"/>
    </source>
</evidence>
<keyword evidence="13" id="KW-0325">Glycoprotein</keyword>
<dbReference type="Pfam" id="PF22314">
    <property type="entry name" value="NPC1_MLD"/>
    <property type="match status" value="1"/>
</dbReference>
<evidence type="ECO:0000259" key="18">
    <source>
        <dbReference type="PROSITE" id="PS50156"/>
    </source>
</evidence>
<evidence type="ECO:0000256" key="15">
    <source>
        <dbReference type="ARBA" id="ARBA00034049"/>
    </source>
</evidence>
<dbReference type="InterPro" id="IPR004765">
    <property type="entry name" value="NPC1-like"/>
</dbReference>
<dbReference type="InterPro" id="IPR053958">
    <property type="entry name" value="HMGCR/SNAP/NPC1-like_SSD"/>
</dbReference>
<keyword evidence="4" id="KW-0153">Cholesterol metabolism</keyword>
<name>A0A834XX40_APHGI</name>
<comment type="subcellular location">
    <subcellularLocation>
        <location evidence="1">Endomembrane system</location>
        <topology evidence="1">Multi-pass membrane protein</topology>
    </subcellularLocation>
</comment>
<keyword evidence="8" id="KW-0445">Lipid transport</keyword>
<comment type="caution">
    <text evidence="19">The sequence shown here is derived from an EMBL/GenBank/DDBJ whole genome shotgun (WGS) entry which is preliminary data.</text>
</comment>
<dbReference type="GO" id="GO:0030299">
    <property type="term" value="P:intestinal cholesterol absorption"/>
    <property type="evidence" value="ECO:0007669"/>
    <property type="project" value="TreeGrafter"/>
</dbReference>
<feature type="domain" description="SSD" evidence="18">
    <location>
        <begin position="600"/>
        <end position="765"/>
    </location>
</feature>
<organism evidence="19 20">
    <name type="scientific">Aphidius gifuensis</name>
    <name type="common">Parasitoid wasp</name>
    <dbReference type="NCBI Taxonomy" id="684658"/>
    <lineage>
        <taxon>Eukaryota</taxon>
        <taxon>Metazoa</taxon>
        <taxon>Ecdysozoa</taxon>
        <taxon>Arthropoda</taxon>
        <taxon>Hexapoda</taxon>
        <taxon>Insecta</taxon>
        <taxon>Pterygota</taxon>
        <taxon>Neoptera</taxon>
        <taxon>Endopterygota</taxon>
        <taxon>Hymenoptera</taxon>
        <taxon>Apocrita</taxon>
        <taxon>Ichneumonoidea</taxon>
        <taxon>Braconidae</taxon>
        <taxon>Aphidiinae</taxon>
        <taxon>Aphidius</taxon>
    </lineage>
</organism>
<keyword evidence="12" id="KW-1207">Sterol metabolism</keyword>
<dbReference type="InterPro" id="IPR032190">
    <property type="entry name" value="NPC1_N"/>
</dbReference>
<dbReference type="OrthoDB" id="6510177at2759"/>
<dbReference type="GO" id="GO:0005886">
    <property type="term" value="C:plasma membrane"/>
    <property type="evidence" value="ECO:0007669"/>
    <property type="project" value="TreeGrafter"/>
</dbReference>
<dbReference type="InterPro" id="IPR053956">
    <property type="entry name" value="NPC1_MLD"/>
</dbReference>
<evidence type="ECO:0000256" key="12">
    <source>
        <dbReference type="ARBA" id="ARBA00023166"/>
    </source>
</evidence>
<feature type="transmembrane region" description="Helical" evidence="16">
    <location>
        <begin position="1110"/>
        <end position="1130"/>
    </location>
</feature>
<comment type="catalytic activity">
    <reaction evidence="15">
        <text>cholesterol(in) = cholesterol(out)</text>
        <dbReference type="Rhea" id="RHEA:39747"/>
        <dbReference type="ChEBI" id="CHEBI:16113"/>
    </reaction>
</comment>
<keyword evidence="9" id="KW-0443">Lipid metabolism</keyword>
<keyword evidence="7 16" id="KW-1133">Transmembrane helix</keyword>
<evidence type="ECO:0000256" key="11">
    <source>
        <dbReference type="ARBA" id="ARBA00023157"/>
    </source>
</evidence>
<keyword evidence="14" id="KW-0753">Steroid metabolism</keyword>
<sequence length="1228" mass="138254">MFSIGMVLTRILSCFMILSFILTFSVTNGEDGHCIWYGQCYKDERGNAKYCPYTGPAKQLDNESHQLLKKNCPHLIDDAENNTKACCDIEQLKTLVAGLKLAESFIARCPSCMNNFVKTFCEMTCSPRQSLFLNVTKFGPNNTRKFIEGTFNSCRNVLAPSFGKNAVDVMCGSLDEGGCTADKLFFFMGDSANNKYVPFQITFIISDDKTGNFTPLNPSVTPCSMALNEDTPACGCVDCEESCPIIQSSLPVSFQVGGFDIVTLIVTIVFIIGSSLFLLLTCCLGKQQQFNLPTGNPDKESRLLEKLGYSFDQSLETFFCKWGTFCGKRPWTVLCIGMLAIIALSTGIIFTKMTTDPVELWASPTSRARQEREYFNSHFEPFYRIQQIIITSVDLPKIVHNTKKGMIEFGPVFNKTFLKKILELQEGIKSIKTTNNVSLSDVCFAPLADTFSKKVNINKCLIQSIWGYWQDNEQRFDRKKMRQGFELNYLDYFMQCIGNPYDPSCFGKYGGPIEPAIAVGGFLNSGETPKNYENATAIILTFLINNHQNKTHLEPAMEWEEEFINYMKNWTVKAKPQYMDVAFFSERSIEDELDRQTRSDIPIIMISYLTMFSYIGIVLGRLCSFKRLFIESKFTLGLGGVLIVLASVASSVGIFGYVGISATLIILEVIPFLVLAVGVDNIFILVQTHQREEIKSDESIAEHIGRILGKVGPSMLLTTVSESFCFFLGALSDMPAVKTFALYAAVALLINFIMQVTCFISLLTLDTIRQKNNKYDVFCCMRGSTKVIERSNTNGDFYKIIKSSFVPFLLHKWVRPVVILVFFGWLCMSVSVLPNISIGLDKELAMPEDSFVLKYFKFLNEYLLMGPPTYFVVKEGLDYSDRKTQSLICGGQYCNPDSLSTQLYAASKQTNVTYIAKPASSWLDDYFDWTKSENCCKYFVANDSFCPHSDSTCDSCDIRSNKFGRPSSHDFKKYISYFLQDNPDATCAKAGHAAYGQGVNYRCDKITNLSDVGASYFMTYHSILKTSEDYYESMKAARKISNNITDMINDNLKKMNINSTTEVFPYSIFYVFYEQYLTIWSDTLRSIGISILAIFITTFLLMGFDVLSSFIVVGTISMILIDIGGLMYWWNIELNAVSLVNLVMAVGISVEFCSHIVHSFAISVMKTKTERAADALRNIGGSVFSGITMTKFFGIVVLGLAKNQIFRNFIFIMLSKCKQKILYKEKGR</sequence>
<evidence type="ECO:0000256" key="7">
    <source>
        <dbReference type="ARBA" id="ARBA00022989"/>
    </source>
</evidence>
<dbReference type="PANTHER" id="PTHR45727">
    <property type="entry name" value="NPC INTRACELLULAR CHOLESTEROL TRANSPORTER 1"/>
    <property type="match status" value="1"/>
</dbReference>
<evidence type="ECO:0000256" key="8">
    <source>
        <dbReference type="ARBA" id="ARBA00023055"/>
    </source>
</evidence>
<dbReference type="PANTHER" id="PTHR45727:SF2">
    <property type="entry name" value="NPC INTRACELLULAR CHOLESTEROL TRANSPORTER 1"/>
    <property type="match status" value="1"/>
</dbReference>
<evidence type="ECO:0000313" key="20">
    <source>
        <dbReference type="Proteomes" id="UP000639338"/>
    </source>
</evidence>
<dbReference type="EMBL" id="JACMRX010000003">
    <property type="protein sequence ID" value="KAF7992769.1"/>
    <property type="molecule type" value="Genomic_DNA"/>
</dbReference>
<keyword evidence="5 16" id="KW-0812">Transmembrane</keyword>
<evidence type="ECO:0000256" key="6">
    <source>
        <dbReference type="ARBA" id="ARBA00022729"/>
    </source>
</evidence>
<feature type="transmembrane region" description="Helical" evidence="16">
    <location>
        <begin position="817"/>
        <end position="840"/>
    </location>
</feature>
<feature type="transmembrane region" description="Helical" evidence="16">
    <location>
        <begin position="1084"/>
        <end position="1104"/>
    </location>
</feature>
<evidence type="ECO:0000256" key="5">
    <source>
        <dbReference type="ARBA" id="ARBA00022692"/>
    </source>
</evidence>
<dbReference type="FunFam" id="1.20.1640.10:FF:000008">
    <property type="entry name" value="NPC intracellular cholesterol transporter 1"/>
    <property type="match status" value="1"/>
</dbReference>
<dbReference type="Pfam" id="PF12349">
    <property type="entry name" value="Sterol-sensing"/>
    <property type="match status" value="1"/>
</dbReference>
<accession>A0A834XX40</accession>
<dbReference type="Proteomes" id="UP000639338">
    <property type="component" value="Unassembled WGS sequence"/>
</dbReference>
<evidence type="ECO:0000256" key="1">
    <source>
        <dbReference type="ARBA" id="ARBA00004127"/>
    </source>
</evidence>
<dbReference type="SUPFAM" id="SSF82866">
    <property type="entry name" value="Multidrug efflux transporter AcrB transmembrane domain"/>
    <property type="match status" value="2"/>
</dbReference>
<gene>
    <name evidence="19" type="ORF">HCN44_005113</name>
</gene>
<feature type="transmembrane region" description="Helical" evidence="16">
    <location>
        <begin position="634"/>
        <end position="658"/>
    </location>
</feature>
<dbReference type="Gene3D" id="1.20.1640.10">
    <property type="entry name" value="Multidrug efflux transporter AcrB transmembrane domain"/>
    <property type="match status" value="2"/>
</dbReference>
<dbReference type="GO" id="GO:0008203">
    <property type="term" value="P:cholesterol metabolic process"/>
    <property type="evidence" value="ECO:0007669"/>
    <property type="project" value="UniProtKB-KW"/>
</dbReference>
<dbReference type="GO" id="GO:0012505">
    <property type="term" value="C:endomembrane system"/>
    <property type="evidence" value="ECO:0007669"/>
    <property type="project" value="UniProtKB-SubCell"/>
</dbReference>
<feature type="chain" id="PRO_5032797415" description="SSD domain-containing protein" evidence="17">
    <location>
        <begin position="30"/>
        <end position="1228"/>
    </location>
</feature>
<dbReference type="NCBIfam" id="TIGR00917">
    <property type="entry name" value="2A060601"/>
    <property type="match status" value="1"/>
</dbReference>
<proteinExistence type="inferred from homology"/>
<feature type="transmembrane region" description="Helical" evidence="16">
    <location>
        <begin position="741"/>
        <end position="765"/>
    </location>
</feature>
<feature type="transmembrane region" description="Helical" evidence="16">
    <location>
        <begin position="601"/>
        <end position="622"/>
    </location>
</feature>
<keyword evidence="3" id="KW-0813">Transport</keyword>
<keyword evidence="11" id="KW-1015">Disulfide bond</keyword>
<dbReference type="GO" id="GO:0015485">
    <property type="term" value="F:cholesterol binding"/>
    <property type="evidence" value="ECO:0007669"/>
    <property type="project" value="TreeGrafter"/>
</dbReference>
<evidence type="ECO:0000256" key="3">
    <source>
        <dbReference type="ARBA" id="ARBA00022448"/>
    </source>
</evidence>
<dbReference type="Pfam" id="PF16414">
    <property type="entry name" value="NPC1_N"/>
    <property type="match status" value="1"/>
</dbReference>
<feature type="transmembrane region" description="Helical" evidence="16">
    <location>
        <begin position="261"/>
        <end position="284"/>
    </location>
</feature>
<evidence type="ECO:0000256" key="14">
    <source>
        <dbReference type="ARBA" id="ARBA00023221"/>
    </source>
</evidence>
<evidence type="ECO:0000313" key="19">
    <source>
        <dbReference type="EMBL" id="KAF7992769.1"/>
    </source>
</evidence>
<evidence type="ECO:0000256" key="2">
    <source>
        <dbReference type="ARBA" id="ARBA00005585"/>
    </source>
</evidence>
<dbReference type="PROSITE" id="PS50156">
    <property type="entry name" value="SSD"/>
    <property type="match status" value="1"/>
</dbReference>
<dbReference type="GO" id="GO:0015918">
    <property type="term" value="P:sterol transport"/>
    <property type="evidence" value="ECO:0007669"/>
    <property type="project" value="TreeGrafter"/>
</dbReference>
<feature type="signal peptide" evidence="17">
    <location>
        <begin position="1"/>
        <end position="29"/>
    </location>
</feature>
<comment type="similarity">
    <text evidence="2">Belongs to the patched family.</text>
</comment>
<reference evidence="19 20" key="1">
    <citation type="submission" date="2020-08" db="EMBL/GenBank/DDBJ databases">
        <title>Aphidius gifuensis genome sequencing and assembly.</title>
        <authorList>
            <person name="Du Z."/>
        </authorList>
    </citation>
    <scope>NUCLEOTIDE SEQUENCE [LARGE SCALE GENOMIC DNA]</scope>
    <source>
        <strain evidence="19">YNYX2018</strain>
        <tissue evidence="19">Adults</tissue>
    </source>
</reference>
<dbReference type="GO" id="GO:0042632">
    <property type="term" value="P:cholesterol homeostasis"/>
    <property type="evidence" value="ECO:0007669"/>
    <property type="project" value="TreeGrafter"/>
</dbReference>
<evidence type="ECO:0000256" key="4">
    <source>
        <dbReference type="ARBA" id="ARBA00022548"/>
    </source>
</evidence>
<dbReference type="InterPro" id="IPR000731">
    <property type="entry name" value="SSD"/>
</dbReference>
<keyword evidence="10 16" id="KW-0472">Membrane</keyword>
<feature type="transmembrane region" description="Helical" evidence="16">
    <location>
        <begin position="664"/>
        <end position="686"/>
    </location>
</feature>
<feature type="transmembrane region" description="Helical" evidence="16">
    <location>
        <begin position="1142"/>
        <end position="1162"/>
    </location>
</feature>
<protein>
    <recommendedName>
        <fullName evidence="18">SSD domain-containing protein</fullName>
    </recommendedName>
</protein>
<dbReference type="AlphaFoldDB" id="A0A834XX40"/>
<feature type="transmembrane region" description="Helical" evidence="16">
    <location>
        <begin position="331"/>
        <end position="350"/>
    </location>
</feature>
<evidence type="ECO:0000256" key="10">
    <source>
        <dbReference type="ARBA" id="ARBA00023136"/>
    </source>
</evidence>
<keyword evidence="20" id="KW-1185">Reference proteome</keyword>
<evidence type="ECO:0000256" key="13">
    <source>
        <dbReference type="ARBA" id="ARBA00023180"/>
    </source>
</evidence>
<feature type="transmembrane region" description="Helical" evidence="16">
    <location>
        <begin position="1182"/>
        <end position="1201"/>
    </location>
</feature>
<evidence type="ECO:0000256" key="9">
    <source>
        <dbReference type="ARBA" id="ARBA00023098"/>
    </source>
</evidence>